<dbReference type="AlphaFoldDB" id="A0A6H9YFW3"/>
<dbReference type="OrthoDB" id="3208853at2"/>
<dbReference type="Pfam" id="PF22691">
    <property type="entry name" value="Thiolase_C_1"/>
    <property type="match status" value="1"/>
</dbReference>
<dbReference type="CDD" id="cd00829">
    <property type="entry name" value="SCP-x_thiolase"/>
    <property type="match status" value="1"/>
</dbReference>
<dbReference type="PIRSF" id="PIRSF000429">
    <property type="entry name" value="Ac-CoA_Ac_transf"/>
    <property type="match status" value="1"/>
</dbReference>
<dbReference type="InterPro" id="IPR016039">
    <property type="entry name" value="Thiolase-like"/>
</dbReference>
<evidence type="ECO:0000313" key="2">
    <source>
        <dbReference type="EMBL" id="KAB2342691.1"/>
    </source>
</evidence>
<dbReference type="GO" id="GO:0016747">
    <property type="term" value="F:acyltransferase activity, transferring groups other than amino-acyl groups"/>
    <property type="evidence" value="ECO:0007669"/>
    <property type="project" value="InterPro"/>
</dbReference>
<organism evidence="2 3">
    <name type="scientific">Actinomadura rudentiformis</name>
    <dbReference type="NCBI Taxonomy" id="359158"/>
    <lineage>
        <taxon>Bacteria</taxon>
        <taxon>Bacillati</taxon>
        <taxon>Actinomycetota</taxon>
        <taxon>Actinomycetes</taxon>
        <taxon>Streptosporangiales</taxon>
        <taxon>Thermomonosporaceae</taxon>
        <taxon>Actinomadura</taxon>
    </lineage>
</organism>
<dbReference type="Proteomes" id="UP000468735">
    <property type="component" value="Unassembled WGS sequence"/>
</dbReference>
<name>A0A6H9YFW3_9ACTN</name>
<gene>
    <name evidence="2" type="ORF">F8566_37250</name>
</gene>
<feature type="domain" description="Thiolase C-terminal" evidence="1">
    <location>
        <begin position="264"/>
        <end position="392"/>
    </location>
</feature>
<dbReference type="SUPFAM" id="SSF53901">
    <property type="entry name" value="Thiolase-like"/>
    <property type="match status" value="2"/>
</dbReference>
<keyword evidence="3" id="KW-1185">Reference proteome</keyword>
<dbReference type="InterPro" id="IPR002155">
    <property type="entry name" value="Thiolase"/>
</dbReference>
<dbReference type="PANTHER" id="PTHR42870:SF1">
    <property type="entry name" value="NON-SPECIFIC LIPID-TRANSFER PROTEIN-LIKE 2"/>
    <property type="match status" value="1"/>
</dbReference>
<evidence type="ECO:0000259" key="1">
    <source>
        <dbReference type="Pfam" id="PF22691"/>
    </source>
</evidence>
<accession>A0A6H9YFW3</accession>
<dbReference type="Gene3D" id="3.40.47.10">
    <property type="match status" value="1"/>
</dbReference>
<dbReference type="EMBL" id="WBMT01000021">
    <property type="protein sequence ID" value="KAB2342691.1"/>
    <property type="molecule type" value="Genomic_DNA"/>
</dbReference>
<dbReference type="PANTHER" id="PTHR42870">
    <property type="entry name" value="ACETYL-COA C-ACETYLTRANSFERASE"/>
    <property type="match status" value="1"/>
</dbReference>
<evidence type="ECO:0000313" key="3">
    <source>
        <dbReference type="Proteomes" id="UP000468735"/>
    </source>
</evidence>
<sequence length="398" mass="41073">MVDGASIVGLGMTELGRVYGRSPRRLAADAVRLAVADAGLALGDVDGLLVSHGMGGSPGIELADTLGLRDLRLLAKMEAFGATAGAMVSYAAMSVLSGTASTVVCVFADAPLKPEQSAGSAYHRNAPAGSGVAPGKAEWYGFGGMTAALGFRSVNAFYALAAQRHMARYGTTSEQLGAIAVSTRAWAARNPLAQMREPITLADHQSSRWVAEPLHLLDCCLVSNGAIAVAVTTAERARDLAQPPVHVWGWGQGHPGHRKERGSEFGLTTGAVTSGPIAMKMAGVTVDDIDVCQLYDCYTYTVLVSLEDYGFCAKGEGGAFAASGALGPGGALPTNTGGGQLSAYYMWGMTPLSEAVIQARGHGGERQADKHDVVLVSGNGGILDHHSTLIVSPHPKGI</sequence>
<dbReference type="InterPro" id="IPR055140">
    <property type="entry name" value="Thiolase_C_2"/>
</dbReference>
<proteinExistence type="predicted"/>
<protein>
    <submittedName>
        <fullName evidence="2">Thiolase family protein</fullName>
    </submittedName>
</protein>
<dbReference type="RefSeq" id="WP_151566756.1">
    <property type="nucleotide sequence ID" value="NZ_WBMT01000021.1"/>
</dbReference>
<comment type="caution">
    <text evidence="2">The sequence shown here is derived from an EMBL/GenBank/DDBJ whole genome shotgun (WGS) entry which is preliminary data.</text>
</comment>
<reference evidence="2 3" key="1">
    <citation type="submission" date="2019-09" db="EMBL/GenBank/DDBJ databases">
        <title>Actinomadura physcomitrii sp. nov., a novel actinomycete isolated from moss [Physcomitrium sphaericum (Ludw) Fuernr].</title>
        <authorList>
            <person name="Zhuang X."/>
            <person name="Liu C."/>
        </authorList>
    </citation>
    <scope>NUCLEOTIDE SEQUENCE [LARGE SCALE GENOMIC DNA]</scope>
    <source>
        <strain evidence="2 3">HMC1</strain>
    </source>
</reference>